<protein>
    <recommendedName>
        <fullName evidence="2">Tf2-1-like SH3-like domain-containing protein</fullName>
    </recommendedName>
</protein>
<dbReference type="Pfam" id="PF24626">
    <property type="entry name" value="SH3_Tf2-1"/>
    <property type="match status" value="1"/>
</dbReference>
<evidence type="ECO:0000256" key="1">
    <source>
        <dbReference type="SAM" id="MobiDB-lite"/>
    </source>
</evidence>
<organism evidence="3">
    <name type="scientific">Arundo donax</name>
    <name type="common">Giant reed</name>
    <name type="synonym">Donax arundinaceus</name>
    <dbReference type="NCBI Taxonomy" id="35708"/>
    <lineage>
        <taxon>Eukaryota</taxon>
        <taxon>Viridiplantae</taxon>
        <taxon>Streptophyta</taxon>
        <taxon>Embryophyta</taxon>
        <taxon>Tracheophyta</taxon>
        <taxon>Spermatophyta</taxon>
        <taxon>Magnoliopsida</taxon>
        <taxon>Liliopsida</taxon>
        <taxon>Poales</taxon>
        <taxon>Poaceae</taxon>
        <taxon>PACMAD clade</taxon>
        <taxon>Arundinoideae</taxon>
        <taxon>Arundineae</taxon>
        <taxon>Arundo</taxon>
    </lineage>
</organism>
<accession>A0A0A9HE32</accession>
<dbReference type="InterPro" id="IPR056924">
    <property type="entry name" value="SH3_Tf2-1"/>
</dbReference>
<dbReference type="EMBL" id="GBRH01166758">
    <property type="protein sequence ID" value="JAE31138.1"/>
    <property type="molecule type" value="Transcribed_RNA"/>
</dbReference>
<feature type="region of interest" description="Disordered" evidence="1">
    <location>
        <begin position="163"/>
        <end position="212"/>
    </location>
</feature>
<feature type="compositionally biased region" description="Basic and acidic residues" evidence="1">
    <location>
        <begin position="190"/>
        <end position="201"/>
    </location>
</feature>
<evidence type="ECO:0000313" key="3">
    <source>
        <dbReference type="EMBL" id="JAE31138.1"/>
    </source>
</evidence>
<proteinExistence type="predicted"/>
<dbReference type="Gene3D" id="2.40.50.40">
    <property type="match status" value="1"/>
</dbReference>
<dbReference type="InterPro" id="IPR016197">
    <property type="entry name" value="Chromo-like_dom_sf"/>
</dbReference>
<dbReference type="PANTHER" id="PTHR46148">
    <property type="entry name" value="CHROMO DOMAIN-CONTAINING PROTEIN"/>
    <property type="match status" value="1"/>
</dbReference>
<evidence type="ECO:0000259" key="2">
    <source>
        <dbReference type="Pfam" id="PF24626"/>
    </source>
</evidence>
<reference evidence="3" key="1">
    <citation type="submission" date="2014-09" db="EMBL/GenBank/DDBJ databases">
        <authorList>
            <person name="Magalhaes I.L.F."/>
            <person name="Oliveira U."/>
            <person name="Santos F.R."/>
            <person name="Vidigal T.H.D.A."/>
            <person name="Brescovit A.D."/>
            <person name="Santos A.J."/>
        </authorList>
    </citation>
    <scope>NUCLEOTIDE SEQUENCE</scope>
    <source>
        <tissue evidence="3">Shoot tissue taken approximately 20 cm above the soil surface</tissue>
    </source>
</reference>
<dbReference type="SUPFAM" id="SSF54160">
    <property type="entry name" value="Chromo domain-like"/>
    <property type="match status" value="1"/>
</dbReference>
<dbReference type="AlphaFoldDB" id="A0A0A9HE32"/>
<dbReference type="PANTHER" id="PTHR46148:SF52">
    <property type="entry name" value="OS04G0603800 PROTEIN"/>
    <property type="match status" value="1"/>
</dbReference>
<feature type="compositionally biased region" description="Basic residues" evidence="1">
    <location>
        <begin position="202"/>
        <end position="212"/>
    </location>
</feature>
<name>A0A0A9HE32_ARUDO</name>
<sequence>MNNLLHQHLLRAQQRMKDQADKHRTEYSFEVGDMVYLKLQPYVQSSVATRSNTKLAFKYFGPYEVEAKVGNVAYKLKLPATSSVHPVFHVSQLKKALGTDTIVNSALPPTDLSMQVPQLVLDRRLSKQADQVRPQILVQWSSLPASLATWEDEDALHQKFPAAPAWGQAGTQDGGIVRNLETRGSTSASKHKEEEEADAKMSHNKRIKKPNL</sequence>
<reference evidence="3" key="2">
    <citation type="journal article" date="2015" name="Data Brief">
        <title>Shoot transcriptome of the giant reed, Arundo donax.</title>
        <authorList>
            <person name="Barrero R.A."/>
            <person name="Guerrero F.D."/>
            <person name="Moolhuijzen P."/>
            <person name="Goolsby J.A."/>
            <person name="Tidwell J."/>
            <person name="Bellgard S.E."/>
            <person name="Bellgard M.I."/>
        </authorList>
    </citation>
    <scope>NUCLEOTIDE SEQUENCE</scope>
    <source>
        <tissue evidence="3">Shoot tissue taken approximately 20 cm above the soil surface</tissue>
    </source>
</reference>
<feature type="domain" description="Tf2-1-like SH3-like" evidence="2">
    <location>
        <begin position="32"/>
        <end position="96"/>
    </location>
</feature>